<reference evidence="2" key="2">
    <citation type="journal article" date="2016" name="Sci. Rep.">
        <title>Dictyocaulus viviparus genome, variome and transcriptome elucidate lungworm biology and support future intervention.</title>
        <authorList>
            <person name="McNulty S.N."/>
            <person name="Strube C."/>
            <person name="Rosa B.A."/>
            <person name="Martin J.C."/>
            <person name="Tyagi R."/>
            <person name="Choi Y.J."/>
            <person name="Wang Q."/>
            <person name="Hallsworth Pepin K."/>
            <person name="Zhang X."/>
            <person name="Ozersky P."/>
            <person name="Wilson R.K."/>
            <person name="Sternberg P.W."/>
            <person name="Gasser R.B."/>
            <person name="Mitreva M."/>
        </authorList>
    </citation>
    <scope>NUCLEOTIDE SEQUENCE [LARGE SCALE GENOMIC DNA]</scope>
    <source>
        <strain evidence="2">HannoverDv2000</strain>
    </source>
</reference>
<keyword evidence="2" id="KW-1185">Reference proteome</keyword>
<reference evidence="1 2" key="1">
    <citation type="submission" date="2013-11" db="EMBL/GenBank/DDBJ databases">
        <title>Draft genome of the bovine lungworm Dictyocaulus viviparus.</title>
        <authorList>
            <person name="Mitreva M."/>
        </authorList>
    </citation>
    <scope>NUCLEOTIDE SEQUENCE [LARGE SCALE GENOMIC DNA]</scope>
    <source>
        <strain evidence="1 2">HannoverDv2000</strain>
    </source>
</reference>
<evidence type="ECO:0000313" key="2">
    <source>
        <dbReference type="Proteomes" id="UP000053766"/>
    </source>
</evidence>
<proteinExistence type="predicted"/>
<dbReference type="EMBL" id="KN716341">
    <property type="protein sequence ID" value="KJH46666.1"/>
    <property type="molecule type" value="Genomic_DNA"/>
</dbReference>
<dbReference type="OrthoDB" id="5846626at2759"/>
<name>A0A0D8XWD1_DICVI</name>
<dbReference type="AlphaFoldDB" id="A0A0D8XWD1"/>
<gene>
    <name evidence="1" type="ORF">DICVIV_07274</name>
</gene>
<organism evidence="1 2">
    <name type="scientific">Dictyocaulus viviparus</name>
    <name type="common">Bovine lungworm</name>
    <dbReference type="NCBI Taxonomy" id="29172"/>
    <lineage>
        <taxon>Eukaryota</taxon>
        <taxon>Metazoa</taxon>
        <taxon>Ecdysozoa</taxon>
        <taxon>Nematoda</taxon>
        <taxon>Chromadorea</taxon>
        <taxon>Rhabditida</taxon>
        <taxon>Rhabditina</taxon>
        <taxon>Rhabditomorpha</taxon>
        <taxon>Strongyloidea</taxon>
        <taxon>Metastrongylidae</taxon>
        <taxon>Dictyocaulus</taxon>
    </lineage>
</organism>
<sequence length="122" mass="14105">MAKMNAVDIVSINESHMNFLTLLSFLFSLVIVNTFSIDYPQYYGNLGAIRQLDDGLSAKRVLPMKIRRSPLDGFEDLSSVMRSIDGIQKPRRPNFLWFQRTISGLEENECRQIEGTWQIFSR</sequence>
<protein>
    <submittedName>
        <fullName evidence="1">Uncharacterized protein</fullName>
    </submittedName>
</protein>
<dbReference type="Proteomes" id="UP000053766">
    <property type="component" value="Unassembled WGS sequence"/>
</dbReference>
<accession>A0A0D8XWD1</accession>
<evidence type="ECO:0000313" key="1">
    <source>
        <dbReference type="EMBL" id="KJH46666.1"/>
    </source>
</evidence>